<proteinExistence type="inferred from homology"/>
<dbReference type="SUPFAM" id="SSF49764">
    <property type="entry name" value="HSP20-like chaperones"/>
    <property type="match status" value="1"/>
</dbReference>
<dbReference type="InterPro" id="IPR008978">
    <property type="entry name" value="HSP20-like_chaperone"/>
</dbReference>
<dbReference type="AlphaFoldDB" id="A0A7W7XY99"/>
<dbReference type="RefSeq" id="WP_221301096.1">
    <property type="nucleotide sequence ID" value="NZ_JACHHX010000001.1"/>
</dbReference>
<gene>
    <name evidence="4" type="ORF">HNQ58_000261</name>
</gene>
<keyword evidence="5" id="KW-1185">Reference proteome</keyword>
<dbReference type="EMBL" id="JACHHX010000001">
    <property type="protein sequence ID" value="MBB5014390.1"/>
    <property type="molecule type" value="Genomic_DNA"/>
</dbReference>
<dbReference type="Gene3D" id="2.60.40.790">
    <property type="match status" value="1"/>
</dbReference>
<dbReference type="CDD" id="cd06464">
    <property type="entry name" value="ACD_sHsps-like"/>
    <property type="match status" value="1"/>
</dbReference>
<dbReference type="PANTHER" id="PTHR11527">
    <property type="entry name" value="HEAT-SHOCK PROTEIN 20 FAMILY MEMBER"/>
    <property type="match status" value="1"/>
</dbReference>
<comment type="similarity">
    <text evidence="1 2">Belongs to the small heat shock protein (HSP20) family.</text>
</comment>
<name>A0A7W7XY99_9GAMM</name>
<accession>A0A7W7XY99</accession>
<dbReference type="PROSITE" id="PS01031">
    <property type="entry name" value="SHSP"/>
    <property type="match status" value="1"/>
</dbReference>
<reference evidence="4 5" key="1">
    <citation type="submission" date="2020-08" db="EMBL/GenBank/DDBJ databases">
        <title>Genomic Encyclopedia of Type Strains, Phase IV (KMG-IV): sequencing the most valuable type-strain genomes for metagenomic binning, comparative biology and taxonomic classification.</title>
        <authorList>
            <person name="Goeker M."/>
        </authorList>
    </citation>
    <scope>NUCLEOTIDE SEQUENCE [LARGE SCALE GENOMIC DNA]</scope>
    <source>
        <strain evidence="4 5">DSM 25897</strain>
    </source>
</reference>
<sequence>MGMALELSRLSPWNWFRRDESAGTVPMSRGGSDGLLPVSRLQREIDRLFDDVFRDFGMPRMTMPTTWMPGFGEDFAGVLRPQLDIIESKDAYTITVEVPGVERDDLQLSLADGCLTIAGQKKREQRSQDQQVHRIERAYGAFQRVLDLPADADAERITASHRNGVLTVTVPRKPGVSAVSGRRIDIQAA</sequence>
<protein>
    <submittedName>
        <fullName evidence="4">HSP20 family protein</fullName>
    </submittedName>
</protein>
<evidence type="ECO:0000313" key="4">
    <source>
        <dbReference type="EMBL" id="MBB5014390.1"/>
    </source>
</evidence>
<dbReference type="Proteomes" id="UP000519004">
    <property type="component" value="Unassembled WGS sequence"/>
</dbReference>
<evidence type="ECO:0000256" key="2">
    <source>
        <dbReference type="RuleBase" id="RU003616"/>
    </source>
</evidence>
<evidence type="ECO:0000259" key="3">
    <source>
        <dbReference type="PROSITE" id="PS01031"/>
    </source>
</evidence>
<evidence type="ECO:0000256" key="1">
    <source>
        <dbReference type="PROSITE-ProRule" id="PRU00285"/>
    </source>
</evidence>
<dbReference type="Pfam" id="PF00011">
    <property type="entry name" value="HSP20"/>
    <property type="match status" value="1"/>
</dbReference>
<feature type="domain" description="SHSP" evidence="3">
    <location>
        <begin position="74"/>
        <end position="189"/>
    </location>
</feature>
<organism evidence="4 5">
    <name type="scientific">Rehaibacterium terrae</name>
    <dbReference type="NCBI Taxonomy" id="1341696"/>
    <lineage>
        <taxon>Bacteria</taxon>
        <taxon>Pseudomonadati</taxon>
        <taxon>Pseudomonadota</taxon>
        <taxon>Gammaproteobacteria</taxon>
        <taxon>Lysobacterales</taxon>
        <taxon>Lysobacteraceae</taxon>
        <taxon>Rehaibacterium</taxon>
    </lineage>
</organism>
<dbReference type="InterPro" id="IPR002068">
    <property type="entry name" value="A-crystallin/Hsp20_dom"/>
</dbReference>
<dbReference type="InterPro" id="IPR031107">
    <property type="entry name" value="Small_HSP"/>
</dbReference>
<comment type="caution">
    <text evidence="4">The sequence shown here is derived from an EMBL/GenBank/DDBJ whole genome shotgun (WGS) entry which is preliminary data.</text>
</comment>
<evidence type="ECO:0000313" key="5">
    <source>
        <dbReference type="Proteomes" id="UP000519004"/>
    </source>
</evidence>